<protein>
    <submittedName>
        <fullName evidence="1">ANK_REP_REGION domain-containing protein</fullName>
    </submittedName>
</protein>
<dbReference type="OrthoDB" id="6427463at2759"/>
<accession>A0A8X6LSX7</accession>
<dbReference type="EMBL" id="BMAO01037990">
    <property type="protein sequence ID" value="GFR21776.1"/>
    <property type="molecule type" value="Genomic_DNA"/>
</dbReference>
<proteinExistence type="predicted"/>
<gene>
    <name evidence="1" type="ORF">TNCT_228501</name>
</gene>
<name>A0A8X6LSX7_TRICU</name>
<evidence type="ECO:0000313" key="2">
    <source>
        <dbReference type="Proteomes" id="UP000887116"/>
    </source>
</evidence>
<organism evidence="1 2">
    <name type="scientific">Trichonephila clavata</name>
    <name type="common">Joro spider</name>
    <name type="synonym">Nephila clavata</name>
    <dbReference type="NCBI Taxonomy" id="2740835"/>
    <lineage>
        <taxon>Eukaryota</taxon>
        <taxon>Metazoa</taxon>
        <taxon>Ecdysozoa</taxon>
        <taxon>Arthropoda</taxon>
        <taxon>Chelicerata</taxon>
        <taxon>Arachnida</taxon>
        <taxon>Araneae</taxon>
        <taxon>Araneomorphae</taxon>
        <taxon>Entelegynae</taxon>
        <taxon>Araneoidea</taxon>
        <taxon>Nephilidae</taxon>
        <taxon>Trichonephila</taxon>
    </lineage>
</organism>
<sequence>MFKEVPVLRFMALTRVVRLLWSGYDVQNSMAEYFLEGDQTLENWSSIEESLKLKISNCLDLPNELQIVLSSLVNPIGGRIKNIIQNVYSNYYLPSHFMSILKWTLLGTIDAKKTAEAVIKDNNLPITKRYEIACTYCLKEEILMLWSELHKTDRNVHLYPWEPVCPRSYFSIYRTCYMRAELEKLDREIREVYNMRLSSHCFGVLCAHISVNRPALEYFYGTLSMTEKEEYLECFFKSVSFRLVTDIYLCDIIYFVLSQVIENQRTSIFEKYAYHILNNLLEFPFGGIFLEIESLVQKYLTVDQVKDLEGRYKETCRYFLFRTLDRNLRKLP</sequence>
<evidence type="ECO:0000313" key="1">
    <source>
        <dbReference type="EMBL" id="GFR21776.1"/>
    </source>
</evidence>
<comment type="caution">
    <text evidence="1">The sequence shown here is derived from an EMBL/GenBank/DDBJ whole genome shotgun (WGS) entry which is preliminary data.</text>
</comment>
<dbReference type="AlphaFoldDB" id="A0A8X6LSX7"/>
<reference evidence="1" key="1">
    <citation type="submission" date="2020-07" db="EMBL/GenBank/DDBJ databases">
        <title>Multicomponent nature underlies the extraordinary mechanical properties of spider dragline silk.</title>
        <authorList>
            <person name="Kono N."/>
            <person name="Nakamura H."/>
            <person name="Mori M."/>
            <person name="Yoshida Y."/>
            <person name="Ohtoshi R."/>
            <person name="Malay A.D."/>
            <person name="Moran D.A.P."/>
            <person name="Tomita M."/>
            <person name="Numata K."/>
            <person name="Arakawa K."/>
        </authorList>
    </citation>
    <scope>NUCLEOTIDE SEQUENCE</scope>
</reference>
<keyword evidence="2" id="KW-1185">Reference proteome</keyword>
<dbReference type="Proteomes" id="UP000887116">
    <property type="component" value="Unassembled WGS sequence"/>
</dbReference>